<dbReference type="OrthoDB" id="9971971at2759"/>
<dbReference type="AlphaFoldDB" id="A0A0L0DPX7"/>
<feature type="signal peptide" evidence="1">
    <location>
        <begin position="1"/>
        <end position="29"/>
    </location>
</feature>
<feature type="chain" id="PRO_5005537652" evidence="1">
    <location>
        <begin position="30"/>
        <end position="284"/>
    </location>
</feature>
<accession>A0A0L0DPX7</accession>
<dbReference type="GeneID" id="25560955"/>
<evidence type="ECO:0000313" key="3">
    <source>
        <dbReference type="Proteomes" id="UP000054408"/>
    </source>
</evidence>
<evidence type="ECO:0000256" key="1">
    <source>
        <dbReference type="SAM" id="SignalP"/>
    </source>
</evidence>
<name>A0A0L0DPX7_THETB</name>
<dbReference type="Proteomes" id="UP000054408">
    <property type="component" value="Unassembled WGS sequence"/>
</dbReference>
<reference evidence="2 3" key="1">
    <citation type="submission" date="2010-05" db="EMBL/GenBank/DDBJ databases">
        <title>The Genome Sequence of Thecamonas trahens ATCC 50062.</title>
        <authorList>
            <consortium name="The Broad Institute Genome Sequencing Platform"/>
            <person name="Russ C."/>
            <person name="Cuomo C."/>
            <person name="Shea T."/>
            <person name="Young S.K."/>
            <person name="Zeng Q."/>
            <person name="Koehrsen M."/>
            <person name="Haas B."/>
            <person name="Borodovsky M."/>
            <person name="Guigo R."/>
            <person name="Alvarado L."/>
            <person name="Berlin A."/>
            <person name="Bochicchio J."/>
            <person name="Borenstein D."/>
            <person name="Chapman S."/>
            <person name="Chen Z."/>
            <person name="Freedman E."/>
            <person name="Gellesch M."/>
            <person name="Goldberg J."/>
            <person name="Griggs A."/>
            <person name="Gujja S."/>
            <person name="Heilman E."/>
            <person name="Heiman D."/>
            <person name="Hepburn T."/>
            <person name="Howarth C."/>
            <person name="Jen D."/>
            <person name="Larson L."/>
            <person name="Mehta T."/>
            <person name="Park D."/>
            <person name="Pearson M."/>
            <person name="Roberts A."/>
            <person name="Saif S."/>
            <person name="Shenoy N."/>
            <person name="Sisk P."/>
            <person name="Stolte C."/>
            <person name="Sykes S."/>
            <person name="Thomson T."/>
            <person name="Walk T."/>
            <person name="White J."/>
            <person name="Yandava C."/>
            <person name="Burger G."/>
            <person name="Gray M.W."/>
            <person name="Holland P.W.H."/>
            <person name="King N."/>
            <person name="Lang F.B.F."/>
            <person name="Roger A.J."/>
            <person name="Ruiz-Trillo I."/>
            <person name="Lander E."/>
            <person name="Nusbaum C."/>
        </authorList>
    </citation>
    <scope>NUCLEOTIDE SEQUENCE [LARGE SCALE GENOMIC DNA]</scope>
    <source>
        <strain evidence="2 3">ATCC 50062</strain>
    </source>
</reference>
<organism evidence="2 3">
    <name type="scientific">Thecamonas trahens ATCC 50062</name>
    <dbReference type="NCBI Taxonomy" id="461836"/>
    <lineage>
        <taxon>Eukaryota</taxon>
        <taxon>Apusozoa</taxon>
        <taxon>Apusomonadida</taxon>
        <taxon>Apusomonadidae</taxon>
        <taxon>Thecamonas</taxon>
    </lineage>
</organism>
<gene>
    <name evidence="2" type="ORF">AMSG_01197</name>
</gene>
<evidence type="ECO:0000313" key="2">
    <source>
        <dbReference type="EMBL" id="KNC53483.1"/>
    </source>
</evidence>
<protein>
    <submittedName>
        <fullName evidence="2">Uncharacterized protein</fullName>
    </submittedName>
</protein>
<dbReference type="OMA" id="AMMEHYE"/>
<proteinExistence type="predicted"/>
<sequence>MSSTPLLLTITLALTLTLTLTLLTPPSSAAPTPCTWWPSWQLRWQQLVTNSTTPPPYDNVDDVPDEIAMKGSGKTYYDWSKGNIREDYYDFCVPIFPAAVGGFDFPCSFVNLGGRLPTSYLLIPPSPHSPPHQPDCCIFQRPWHAPAPDFLHKMKSDLQYVGHSPYRGGARWWQLDAPPSSGGPFGYGFMGSECGPDGATPAGFYFAAIPPYAFTIQNFFDFDHTSPIPDSVWDLPPSCASAVQCPNFPNITHAAAMSTANHHVLAPIALSALAAPGHSTSPIL</sequence>
<keyword evidence="1" id="KW-0732">Signal</keyword>
<dbReference type="RefSeq" id="XP_013761805.1">
    <property type="nucleotide sequence ID" value="XM_013906351.1"/>
</dbReference>
<dbReference type="EMBL" id="GL349437">
    <property type="protein sequence ID" value="KNC53483.1"/>
    <property type="molecule type" value="Genomic_DNA"/>
</dbReference>
<keyword evidence="3" id="KW-1185">Reference proteome</keyword>